<dbReference type="PROSITE" id="PS51257">
    <property type="entry name" value="PROKAR_LIPOPROTEIN"/>
    <property type="match status" value="1"/>
</dbReference>
<dbReference type="Gene3D" id="2.130.10.130">
    <property type="entry name" value="Integrin alpha, N-terminal"/>
    <property type="match status" value="3"/>
</dbReference>
<dbReference type="RefSeq" id="WP_196123263.1">
    <property type="nucleotide sequence ID" value="NZ_JADPMR010000001.1"/>
</dbReference>
<evidence type="ECO:0000256" key="3">
    <source>
        <dbReference type="ARBA" id="ARBA00023180"/>
    </source>
</evidence>
<reference evidence="4 5" key="1">
    <citation type="submission" date="2020-11" db="EMBL/GenBank/DDBJ databases">
        <title>Vibrio nitrifigilis sp. nov., a marine nitrogen-fixing bacterium isolated from the lagoon sediment of an islet inside an atoll.</title>
        <authorList>
            <person name="Wang L.-T."/>
            <person name="Shieh W.Y."/>
        </authorList>
    </citation>
    <scope>NUCLEOTIDE SEQUENCE [LARGE SCALE GENOMIC DNA]</scope>
    <source>
        <strain evidence="4 5">NFV-1</strain>
    </source>
</reference>
<dbReference type="Proteomes" id="UP000597206">
    <property type="component" value="Unassembled WGS sequence"/>
</dbReference>
<accession>A0ABS0GE63</accession>
<proteinExistence type="predicted"/>
<keyword evidence="2" id="KW-0677">Repeat</keyword>
<evidence type="ECO:0000313" key="4">
    <source>
        <dbReference type="EMBL" id="MBF9000694.1"/>
    </source>
</evidence>
<keyword evidence="3" id="KW-0325">Glycoprotein</keyword>
<dbReference type="InterPro" id="IPR028994">
    <property type="entry name" value="Integrin_alpha_N"/>
</dbReference>
<dbReference type="SMART" id="SM00191">
    <property type="entry name" value="Int_alpha"/>
    <property type="match status" value="4"/>
</dbReference>
<dbReference type="PANTHER" id="PTHR36220:SF1">
    <property type="entry name" value="GAMMA TUBULIN COMPLEX COMPONENT C-TERMINAL DOMAIN-CONTAINING PROTEIN"/>
    <property type="match status" value="1"/>
</dbReference>
<sequence>MNFKSKSMYIVPLIFSMALTGCKSESVSLSSFNLSDISASSGNVKTMTLTWTSASDSSGVTYTVCQKDTSQDNDCLALGSVEDSLSTSITVDSLVSALSADYFILATAGENSESSSEASLTADTVTKMIGYIKASDTTAGDDFGDYVRLSDDGHTLAIGADGAGVYLFEYNDGWTQTAHVGTDISVVADIALSGNGSYLAIGTVDDDNDATGVTNGSDVPDSSSTLTKSGAVYVYHDEEATGWTQVAYIKASNPSEGDYFGWSVSLDSDGNTLAVAAQYEDNGATGVITDGSETTDSSTAARSGAVYLFSRTNDSWAQNTYLKASNTGAGDYFGYSVSLSGDGNTLAVGASREDNGATGVITDDSETTDSSTASESGAVYLFNQDGSSWSQTAYIKASNTGAGDYFGVKVALNSDGSTLAVAATNEDNGATGVITDGSETTDSGTATDSGAVYLFTEEDNAWSQIAYIKASNTGEEDGFGSGIAISSDGSTLAISSGLEDNGASGVIIDTSEANGDSGTAENSGAVYLFTEEDNAWSQTAYIKASNTGEGDYFGGIPNSSSTSLDLSSDGDTLVVGALGEDNSATGVITDGSETTDTGTATDSGAVYMY</sequence>
<evidence type="ECO:0000256" key="1">
    <source>
        <dbReference type="ARBA" id="ARBA00022729"/>
    </source>
</evidence>
<keyword evidence="1" id="KW-0732">Signal</keyword>
<dbReference type="EMBL" id="JADPMR010000001">
    <property type="protein sequence ID" value="MBF9000694.1"/>
    <property type="molecule type" value="Genomic_DNA"/>
</dbReference>
<name>A0ABS0GE63_9VIBR</name>
<dbReference type="InterPro" id="IPR013517">
    <property type="entry name" value="FG-GAP"/>
</dbReference>
<comment type="caution">
    <text evidence="4">The sequence shown here is derived from an EMBL/GenBank/DDBJ whole genome shotgun (WGS) entry which is preliminary data.</text>
</comment>
<evidence type="ECO:0000256" key="2">
    <source>
        <dbReference type="ARBA" id="ARBA00022737"/>
    </source>
</evidence>
<protein>
    <recommendedName>
        <fullName evidence="6">Integrin</fullName>
    </recommendedName>
</protein>
<dbReference type="SUPFAM" id="SSF75011">
    <property type="entry name" value="3-carboxy-cis,cis-mucoante lactonizing enzyme"/>
    <property type="match status" value="1"/>
</dbReference>
<organism evidence="4 5">
    <name type="scientific">Vibrio nitrifigilis</name>
    <dbReference type="NCBI Taxonomy" id="2789781"/>
    <lineage>
        <taxon>Bacteria</taxon>
        <taxon>Pseudomonadati</taxon>
        <taxon>Pseudomonadota</taxon>
        <taxon>Gammaproteobacteria</taxon>
        <taxon>Vibrionales</taxon>
        <taxon>Vibrionaceae</taxon>
        <taxon>Vibrio</taxon>
    </lineage>
</organism>
<gene>
    <name evidence="4" type="ORF">I1A42_08990</name>
</gene>
<evidence type="ECO:0000313" key="5">
    <source>
        <dbReference type="Proteomes" id="UP000597206"/>
    </source>
</evidence>
<evidence type="ECO:0008006" key="6">
    <source>
        <dbReference type="Google" id="ProtNLM"/>
    </source>
</evidence>
<dbReference type="InterPro" id="IPR013519">
    <property type="entry name" value="Int_alpha_beta-p"/>
</dbReference>
<dbReference type="SUPFAM" id="SSF82171">
    <property type="entry name" value="DPP6 N-terminal domain-like"/>
    <property type="match status" value="1"/>
</dbReference>
<keyword evidence="5" id="KW-1185">Reference proteome</keyword>
<dbReference type="PANTHER" id="PTHR36220">
    <property type="entry name" value="UNNAMED PRODUCT"/>
    <property type="match status" value="1"/>
</dbReference>
<dbReference type="Pfam" id="PF14312">
    <property type="entry name" value="FG-GAP_2"/>
    <property type="match status" value="3"/>
</dbReference>